<dbReference type="AlphaFoldDB" id="A0A9P1FFW5"/>
<evidence type="ECO:0000256" key="1">
    <source>
        <dbReference type="ARBA" id="ARBA00007682"/>
    </source>
</evidence>
<dbReference type="GO" id="GO:0006355">
    <property type="term" value="P:regulation of DNA-templated transcription"/>
    <property type="evidence" value="ECO:0007669"/>
    <property type="project" value="InterPro"/>
</dbReference>
<name>A0A9P1FFW5_9DINO</name>
<evidence type="ECO:0000313" key="7">
    <source>
        <dbReference type="EMBL" id="CAL4760517.1"/>
    </source>
</evidence>
<dbReference type="EMBL" id="CAMXCT010000058">
    <property type="protein sequence ID" value="CAI3973205.1"/>
    <property type="molecule type" value="Genomic_DNA"/>
</dbReference>
<accession>A0A9P1FFW5</accession>
<gene>
    <name evidence="6" type="ORF">C1SCF055_LOCUS1727</name>
</gene>
<reference evidence="7 8" key="2">
    <citation type="submission" date="2024-05" db="EMBL/GenBank/DDBJ databases">
        <authorList>
            <person name="Chen Y."/>
            <person name="Shah S."/>
            <person name="Dougan E. K."/>
            <person name="Thang M."/>
            <person name="Chan C."/>
        </authorList>
    </citation>
    <scope>NUCLEOTIDE SEQUENCE [LARGE SCALE GENOMIC DNA]</scope>
</reference>
<dbReference type="Pfam" id="PF04153">
    <property type="entry name" value="NOT2_3_5_C"/>
    <property type="match status" value="1"/>
</dbReference>
<evidence type="ECO:0000313" key="6">
    <source>
        <dbReference type="EMBL" id="CAI3973205.1"/>
    </source>
</evidence>
<evidence type="ECO:0000313" key="8">
    <source>
        <dbReference type="Proteomes" id="UP001152797"/>
    </source>
</evidence>
<evidence type="ECO:0000256" key="4">
    <source>
        <dbReference type="SAM" id="MobiDB-lite"/>
    </source>
</evidence>
<dbReference type="EMBL" id="CAMXCT030000058">
    <property type="protein sequence ID" value="CAL4760517.1"/>
    <property type="molecule type" value="Genomic_DNA"/>
</dbReference>
<dbReference type="EMBL" id="CAMXCT020000058">
    <property type="protein sequence ID" value="CAL1126580.1"/>
    <property type="molecule type" value="Genomic_DNA"/>
</dbReference>
<keyword evidence="2" id="KW-0805">Transcription regulation</keyword>
<keyword evidence="8" id="KW-1185">Reference proteome</keyword>
<dbReference type="InterPro" id="IPR040168">
    <property type="entry name" value="Not2/3/5"/>
</dbReference>
<dbReference type="InterPro" id="IPR007282">
    <property type="entry name" value="NOT2/3/5_C"/>
</dbReference>
<evidence type="ECO:0000256" key="3">
    <source>
        <dbReference type="ARBA" id="ARBA00023163"/>
    </source>
</evidence>
<feature type="region of interest" description="Disordered" evidence="4">
    <location>
        <begin position="419"/>
        <end position="456"/>
    </location>
</feature>
<feature type="domain" description="NOT2/NOT3/NOT5 C-terminal" evidence="5">
    <location>
        <begin position="154"/>
        <end position="198"/>
    </location>
</feature>
<feature type="compositionally biased region" description="Pro residues" evidence="4">
    <location>
        <begin position="46"/>
        <end position="63"/>
    </location>
</feature>
<evidence type="ECO:0000256" key="2">
    <source>
        <dbReference type="ARBA" id="ARBA00023015"/>
    </source>
</evidence>
<evidence type="ECO:0000259" key="5">
    <source>
        <dbReference type="Pfam" id="PF04153"/>
    </source>
</evidence>
<sequence>MAPPPQPMANMAAAPKADARPPRDMQDQLARMQPPPAPVNVGVPAPGVPPPAPGFAAGPPGPPTNQASTHVPPMPPNLSNEDQQKFQQIYGTTPQAAKAQREKFGLTGILEVVRMHDPHLNTLALGMDLTALGQMNFPDAFHLNAGIELPPTRREPDYNLPQSYFSSPPALKQSHVSKFSGETLFYMFYNMPKENHQVWTTLVDSPTSTQLQRVEKLTRYLIYDLGLRHASEPTCAMIGAMVARYEQDPARQSALLQTVKACLKTHSLRAIQAGRSLPGNQYLEVLPGTFDELPEAVRNHFGLGAFSAIPVSVDAEAVASLARMYPLRSTNRQMALQRQLNQQAIGLGSMGVSPAGGSVAAAQAVMMLASMLPLQGMANQLAAQRSDGGLTNLQILNTAPAQAAPAFCSIWPAEQSSAAPLASPAVEPPQCSSEHQPPTSAAVEKSLEQDSLETAPSSVADAVSALAKAHYKAVLPAEGEEPLPPKRRGRPPLKRPASAAAQGSLTKKSDAAAAKSVSVAASASTGSVKKPAVSAKGKAMKKLHPSAKGSKGKDRFSKGGMKVTQAQRMKQRPDGCSRCRYTRGFIAASTTGSSAMEVKGITTVTLTDGSVEAVSGAKKVTFKMITLDDHWEEQKLLETPATPMELCSDSSGTQQVGPTQLDEVPKTPLDAVVSTATPQEPHSQLAGWRRTVHSAARECMQEIQERVALAEVYNKLEDYPIYTKLVDLCDGLRSDPTFDKSHAHETLRLARMYLYLCDLESDEEA</sequence>
<dbReference type="InterPro" id="IPR038635">
    <property type="entry name" value="CCR4-NOT_su2/3/5_C_sf"/>
</dbReference>
<organism evidence="6">
    <name type="scientific">Cladocopium goreaui</name>
    <dbReference type="NCBI Taxonomy" id="2562237"/>
    <lineage>
        <taxon>Eukaryota</taxon>
        <taxon>Sar</taxon>
        <taxon>Alveolata</taxon>
        <taxon>Dinophyceae</taxon>
        <taxon>Suessiales</taxon>
        <taxon>Symbiodiniaceae</taxon>
        <taxon>Cladocopium</taxon>
    </lineage>
</organism>
<dbReference type="GO" id="GO:0030015">
    <property type="term" value="C:CCR4-NOT core complex"/>
    <property type="evidence" value="ECO:0007669"/>
    <property type="project" value="InterPro"/>
</dbReference>
<dbReference type="PANTHER" id="PTHR23326">
    <property type="entry name" value="CCR4 NOT-RELATED"/>
    <property type="match status" value="1"/>
</dbReference>
<feature type="compositionally biased region" description="Basic and acidic residues" evidence="4">
    <location>
        <begin position="17"/>
        <end position="26"/>
    </location>
</feature>
<comment type="caution">
    <text evidence="6">The sequence shown here is derived from an EMBL/GenBank/DDBJ whole genome shotgun (WGS) entry which is preliminary data.</text>
</comment>
<feature type="compositionally biased region" description="Low complexity" evidence="4">
    <location>
        <begin position="511"/>
        <end position="530"/>
    </location>
</feature>
<feature type="compositionally biased region" description="Polar residues" evidence="4">
    <location>
        <begin position="430"/>
        <end position="439"/>
    </location>
</feature>
<comment type="similarity">
    <text evidence="1">Belongs to the CNOT2/3/5 family.</text>
</comment>
<feature type="region of interest" description="Disordered" evidence="4">
    <location>
        <begin position="1"/>
        <end position="81"/>
    </location>
</feature>
<proteinExistence type="inferred from homology"/>
<feature type="region of interest" description="Disordered" evidence="4">
    <location>
        <begin position="477"/>
        <end position="575"/>
    </location>
</feature>
<protein>
    <recommendedName>
        <fullName evidence="5">NOT2/NOT3/NOT5 C-terminal domain-containing protein</fullName>
    </recommendedName>
</protein>
<reference evidence="6" key="1">
    <citation type="submission" date="2022-10" db="EMBL/GenBank/DDBJ databases">
        <authorList>
            <person name="Chen Y."/>
            <person name="Dougan E. K."/>
            <person name="Chan C."/>
            <person name="Rhodes N."/>
            <person name="Thang M."/>
        </authorList>
    </citation>
    <scope>NUCLEOTIDE SEQUENCE</scope>
</reference>
<keyword evidence="3" id="KW-0804">Transcription</keyword>
<dbReference type="Proteomes" id="UP001152797">
    <property type="component" value="Unassembled WGS sequence"/>
</dbReference>
<dbReference type="Gene3D" id="2.30.30.1020">
    <property type="entry name" value="CCR4-NOT complex subunit 2/3/5, C-terminal domain"/>
    <property type="match status" value="1"/>
</dbReference>
<dbReference type="OrthoDB" id="25391at2759"/>